<keyword evidence="2" id="KW-0542">Nucleomorph</keyword>
<evidence type="ECO:0000313" key="2">
    <source>
        <dbReference type="EMBL" id="ABW98292.1"/>
    </source>
</evidence>
<proteinExistence type="predicted"/>
<dbReference type="EMBL" id="CP000883">
    <property type="protein sequence ID" value="ABW98292.1"/>
    <property type="molecule type" value="Genomic_DNA"/>
</dbReference>
<gene>
    <name evidence="2" type="ORF">HAN_3g490</name>
</gene>
<protein>
    <submittedName>
        <fullName evidence="2">Uncharacterized protein</fullName>
    </submittedName>
</protein>
<organism evidence="2 3">
    <name type="scientific">Hemiselmis andersenii</name>
    <name type="common">Cryptophyte alga</name>
    <dbReference type="NCBI Taxonomy" id="464988"/>
    <lineage>
        <taxon>Eukaryota</taxon>
        <taxon>Cryptophyceae</taxon>
        <taxon>Cryptomonadales</taxon>
        <taxon>Hemiselmidaceae</taxon>
        <taxon>Hemiselmis</taxon>
    </lineage>
</organism>
<keyword evidence="1" id="KW-0472">Membrane</keyword>
<name>A9BLA9_HEMAN</name>
<evidence type="ECO:0000256" key="1">
    <source>
        <dbReference type="SAM" id="Phobius"/>
    </source>
</evidence>
<dbReference type="RefSeq" id="XP_001712617.1">
    <property type="nucleotide sequence ID" value="XM_001712565.1"/>
</dbReference>
<evidence type="ECO:0000313" key="3">
    <source>
        <dbReference type="Proteomes" id="UP000243127"/>
    </source>
</evidence>
<reference evidence="2 3" key="1">
    <citation type="journal article" date="2007" name="Proc. Natl. Acad. Sci. U.S.A.">
        <title>Nucleomorph genome of Hemiselmis andersenii reveals complete intron loss and compaction as a driver of protein structure and function.</title>
        <authorList>
            <person name="Lane C.E."/>
            <person name="van den Heuvel K."/>
            <person name="Kozera C."/>
            <person name="Curtis B.A."/>
            <person name="Parsons B.J."/>
            <person name="Bowman S."/>
            <person name="Archibald J.M."/>
        </authorList>
    </citation>
    <scope>NUCLEOTIDE SEQUENCE [LARGE SCALE GENOMIC DNA]</scope>
    <source>
        <strain evidence="2 3">CCMP644</strain>
    </source>
</reference>
<geneLocation type="nucleomorph" evidence="2"/>
<accession>A9BLA9</accession>
<dbReference type="Proteomes" id="UP000243127">
    <property type="component" value="Nucleomorph 3"/>
</dbReference>
<keyword evidence="1" id="KW-0812">Transmembrane</keyword>
<sequence>MNFIFLFFQYLFLFKKIKRINVISKNNIFFLRIIWLINFLIYYLPYFFVHWAFWVIYTYNLKSLEKILPLFVEWDFLLEKLISRYFRTFLVDLFFQFFFRELFFKIYFFRFLKVMVYFFYKFFHPIIENFALKKFF</sequence>
<dbReference type="GeneID" id="5739528"/>
<feature type="transmembrane region" description="Helical" evidence="1">
    <location>
        <begin position="114"/>
        <end position="132"/>
    </location>
</feature>
<dbReference type="AlphaFoldDB" id="A9BLA9"/>
<feature type="transmembrane region" description="Helical" evidence="1">
    <location>
        <begin position="29"/>
        <end position="57"/>
    </location>
</feature>
<keyword evidence="1" id="KW-1133">Transmembrane helix</keyword>